<dbReference type="GO" id="GO:0003682">
    <property type="term" value="F:chromatin binding"/>
    <property type="evidence" value="ECO:0007669"/>
    <property type="project" value="TreeGrafter"/>
</dbReference>
<feature type="region of interest" description="Disordered" evidence="8">
    <location>
        <begin position="579"/>
        <end position="679"/>
    </location>
</feature>
<dbReference type="GO" id="GO:0033314">
    <property type="term" value="P:mitotic DNA replication checkpoint signaling"/>
    <property type="evidence" value="ECO:0007669"/>
    <property type="project" value="TreeGrafter"/>
</dbReference>
<sequence>MPRASLNFEPLLSHSASFKESQAKVWEGSRSPSPRKAQSQPAPFDTDKDGSNLKESGLPWYEKHAPLVMSDVAIHQRKLKDVETVLQDMLSSGCEGTRLLLLTGPSGSSKSTIAKVLANRLVRNERELLCAATKSEFALNKRAIVEYENSLSLTDLGQMSQFKEFLKSCKYCVGPSNLSVILVEDLPNVFHAETRRLFQRAIEEWLYSPDTRLPPLVICLTECEIETDSNAMNQQNFSVDTSFTAQTVFTSHILNHPRLKQIKFNPINKTLMRRTLGNICMRERDTLQRNGKWAYRNKYIGKLAEEMGDLRAAIATLEFWCGTKSNRIDLIPKKKSVSYFHAIGKVIHGSQDTVDDEVMVTELIDTTRGTVSNDTFKLGLLENYSSHNSGELSLRSALDISNALSLSDCMRSTPESLEYSIRKVRGTLRRARDTGRRHSTLTFPREWKYVRNMKLFRIESDDYINVSFYKYGRPVLYKDIVAELGYYGPLIRKQQSYKKKSMMCYVDSLPPTQRDAVLLKSKSICQVDDAVDVTGRLGGDIRVVGAEAKTEYEMSSVDDHELSLERSVAKLMMAKQGKLRRLTSGRASESPDTAEGAGSQGADAGDGDGDEVRNDVLVDSDEEIADKSLSNAGVIEGDDDEDDSLLEMLSKQKGSSMAHPSVGPQPRDDVKKDLPTSRDISALFSDSDLEELADKGIL</sequence>
<protein>
    <recommendedName>
        <fullName evidence="9">Checkpoint protein RAD24-like helical bundle domain-containing protein</fullName>
    </recommendedName>
</protein>
<accession>J7RNS8</accession>
<dbReference type="AlphaFoldDB" id="J7RNS8"/>
<dbReference type="SUPFAM" id="SSF52540">
    <property type="entry name" value="P-loop containing nucleoside triphosphate hydrolases"/>
    <property type="match status" value="1"/>
</dbReference>
<evidence type="ECO:0000256" key="3">
    <source>
        <dbReference type="ARBA" id="ARBA00022741"/>
    </source>
</evidence>
<dbReference type="InterPro" id="IPR004582">
    <property type="entry name" value="Checkpoint_prot_Rad17_Rad24"/>
</dbReference>
<dbReference type="InterPro" id="IPR027417">
    <property type="entry name" value="P-loop_NTPase"/>
</dbReference>
<feature type="compositionally biased region" description="Acidic residues" evidence="8">
    <location>
        <begin position="636"/>
        <end position="645"/>
    </location>
</feature>
<dbReference type="GO" id="GO:0003689">
    <property type="term" value="F:DNA clamp loader activity"/>
    <property type="evidence" value="ECO:0007669"/>
    <property type="project" value="EnsemblFungi"/>
</dbReference>
<dbReference type="GO" id="GO:0007131">
    <property type="term" value="P:reciprocal meiotic recombination"/>
    <property type="evidence" value="ECO:0007669"/>
    <property type="project" value="EnsemblFungi"/>
</dbReference>
<keyword evidence="5" id="KW-0067">ATP-binding</keyword>
<proteinExistence type="inferred from homology"/>
<evidence type="ECO:0000259" key="9">
    <source>
        <dbReference type="Pfam" id="PF25812"/>
    </source>
</evidence>
<reference evidence="11" key="2">
    <citation type="submission" date="2012-08" db="EMBL/GenBank/DDBJ databases">
        <title>Genome sequence of Kazachstania naganishii.</title>
        <authorList>
            <person name="Gordon J.L."/>
            <person name="Armisen D."/>
            <person name="Proux-Wera E."/>
            <person name="OhEigeartaigh S.S."/>
            <person name="Byrne K.P."/>
            <person name="Wolfe K.H."/>
        </authorList>
    </citation>
    <scope>NUCLEOTIDE SEQUENCE [LARGE SCALE GENOMIC DNA]</scope>
    <source>
        <strain evidence="11">ATCC MYA-139 / BCRC 22969 / CBS 8797 / CCRC 22969 / KCTC 17520 / NBRC 10181 / NCYC 3082</strain>
    </source>
</reference>
<comment type="subcellular location">
    <subcellularLocation>
        <location evidence="1">Nucleus</location>
    </subcellularLocation>
</comment>
<feature type="compositionally biased region" description="Basic and acidic residues" evidence="8">
    <location>
        <begin position="666"/>
        <end position="676"/>
    </location>
</feature>
<dbReference type="STRING" id="1071383.J7RNS8"/>
<keyword evidence="4" id="KW-0227">DNA damage</keyword>
<dbReference type="PANTHER" id="PTHR12172">
    <property type="entry name" value="CELL CYCLE CHECKPOINT PROTEIN RAD17"/>
    <property type="match status" value="1"/>
</dbReference>
<keyword evidence="3" id="KW-0547">Nucleotide-binding</keyword>
<dbReference type="OrthoDB" id="10265971at2759"/>
<dbReference type="OMA" id="PREWKIR"/>
<dbReference type="Pfam" id="PF25812">
    <property type="entry name" value="RAD24_helical"/>
    <property type="match status" value="1"/>
</dbReference>
<dbReference type="GeneID" id="34526972"/>
<organism evidence="10 11">
    <name type="scientific">Huiozyma naganishii (strain ATCC MYA-139 / BCRC 22969 / CBS 8797 / KCTC 17520 / NBRC 10181 / NCYC 3082 / Yp74L-3)</name>
    <name type="common">Yeast</name>
    <name type="synonym">Kazachstania naganishii</name>
    <dbReference type="NCBI Taxonomy" id="1071383"/>
    <lineage>
        <taxon>Eukaryota</taxon>
        <taxon>Fungi</taxon>
        <taxon>Dikarya</taxon>
        <taxon>Ascomycota</taxon>
        <taxon>Saccharomycotina</taxon>
        <taxon>Saccharomycetes</taxon>
        <taxon>Saccharomycetales</taxon>
        <taxon>Saccharomycetaceae</taxon>
        <taxon>Huiozyma</taxon>
    </lineage>
</organism>
<evidence type="ECO:0000256" key="2">
    <source>
        <dbReference type="ARBA" id="ARBA00006168"/>
    </source>
</evidence>
<evidence type="ECO:0000313" key="11">
    <source>
        <dbReference type="Proteomes" id="UP000006310"/>
    </source>
</evidence>
<keyword evidence="7" id="KW-0131">Cell cycle</keyword>
<dbReference type="Gene3D" id="3.40.50.300">
    <property type="entry name" value="P-loop containing nucleotide triphosphate hydrolases"/>
    <property type="match status" value="1"/>
</dbReference>
<dbReference type="GO" id="GO:0005524">
    <property type="term" value="F:ATP binding"/>
    <property type="evidence" value="ECO:0007669"/>
    <property type="project" value="UniProtKB-KW"/>
</dbReference>
<evidence type="ECO:0000256" key="6">
    <source>
        <dbReference type="ARBA" id="ARBA00023242"/>
    </source>
</evidence>
<dbReference type="eggNOG" id="KOG1970">
    <property type="taxonomic scope" value="Eukaryota"/>
</dbReference>
<evidence type="ECO:0000256" key="4">
    <source>
        <dbReference type="ARBA" id="ARBA00022763"/>
    </source>
</evidence>
<evidence type="ECO:0000256" key="7">
    <source>
        <dbReference type="ARBA" id="ARBA00023306"/>
    </source>
</evidence>
<feature type="region of interest" description="Disordered" evidence="8">
    <location>
        <begin position="22"/>
        <end position="56"/>
    </location>
</feature>
<keyword evidence="6" id="KW-0539">Nucleus</keyword>
<feature type="compositionally biased region" description="Polar residues" evidence="8">
    <location>
        <begin position="30"/>
        <end position="41"/>
    </location>
</feature>
<dbReference type="GO" id="GO:0006289">
    <property type="term" value="P:nucleotide-excision repair"/>
    <property type="evidence" value="ECO:0007669"/>
    <property type="project" value="EnsemblFungi"/>
</dbReference>
<dbReference type="GO" id="GO:0031389">
    <property type="term" value="C:Rad17 RFC-like complex"/>
    <property type="evidence" value="ECO:0007669"/>
    <property type="project" value="EnsemblFungi"/>
</dbReference>
<dbReference type="KEGG" id="kng:KNAG_0G01910"/>
<dbReference type="Proteomes" id="UP000006310">
    <property type="component" value="Chromosome 7"/>
</dbReference>
<keyword evidence="11" id="KW-1185">Reference proteome</keyword>
<dbReference type="RefSeq" id="XP_022465494.1">
    <property type="nucleotide sequence ID" value="XM_022609060.1"/>
</dbReference>
<evidence type="ECO:0000256" key="8">
    <source>
        <dbReference type="SAM" id="MobiDB-lite"/>
    </source>
</evidence>
<comment type="similarity">
    <text evidence="2">Belongs to the rad17/RAD24 family.</text>
</comment>
<dbReference type="HOGENOM" id="CLU_027373_0_0_1"/>
<dbReference type="GO" id="GO:0005634">
    <property type="term" value="C:nucleus"/>
    <property type="evidence" value="ECO:0007669"/>
    <property type="project" value="UniProtKB-SubCell"/>
</dbReference>
<dbReference type="GO" id="GO:0000077">
    <property type="term" value="P:DNA damage checkpoint signaling"/>
    <property type="evidence" value="ECO:0007669"/>
    <property type="project" value="EnsemblFungi"/>
</dbReference>
<feature type="compositionally biased region" description="Low complexity" evidence="8">
    <location>
        <begin position="594"/>
        <end position="603"/>
    </location>
</feature>
<evidence type="ECO:0000256" key="1">
    <source>
        <dbReference type="ARBA" id="ARBA00004123"/>
    </source>
</evidence>
<name>J7RNS8_HUIN7</name>
<dbReference type="PANTHER" id="PTHR12172:SF0">
    <property type="entry name" value="CELL CYCLE CHECKPOINT PROTEIN RAD17"/>
    <property type="match status" value="1"/>
</dbReference>
<gene>
    <name evidence="10" type="primary">KNAG0G01910</name>
    <name evidence="10" type="ordered locus">KNAG_0G01910</name>
</gene>
<evidence type="ECO:0000256" key="5">
    <source>
        <dbReference type="ARBA" id="ARBA00022840"/>
    </source>
</evidence>
<dbReference type="EMBL" id="HE978320">
    <property type="protein sequence ID" value="CCK71248.1"/>
    <property type="molecule type" value="Genomic_DNA"/>
</dbReference>
<feature type="domain" description="Checkpoint protein RAD24-like helical bundle" evidence="9">
    <location>
        <begin position="335"/>
        <end position="452"/>
    </location>
</feature>
<dbReference type="InterPro" id="IPR057927">
    <property type="entry name" value="RAD24-like_helical"/>
</dbReference>
<evidence type="ECO:0000313" key="10">
    <source>
        <dbReference type="EMBL" id="CCK71248.1"/>
    </source>
</evidence>
<reference evidence="10 11" key="1">
    <citation type="journal article" date="2011" name="Proc. Natl. Acad. Sci. U.S.A.">
        <title>Evolutionary erosion of yeast sex chromosomes by mating-type switching accidents.</title>
        <authorList>
            <person name="Gordon J.L."/>
            <person name="Armisen D."/>
            <person name="Proux-Wera E."/>
            <person name="Oheigeartaigh S.S."/>
            <person name="Byrne K.P."/>
            <person name="Wolfe K.H."/>
        </authorList>
    </citation>
    <scope>NUCLEOTIDE SEQUENCE [LARGE SCALE GENOMIC DNA]</scope>
    <source>
        <strain evidence="11">ATCC MYA-139 / BCRC 22969 / CBS 8797 / CCRC 22969 / KCTC 17520 / NBRC 10181 / NCYC 3082</strain>
    </source>
</reference>
<dbReference type="Pfam" id="PF03215">
    <property type="entry name" value="Rad17"/>
    <property type="match status" value="1"/>
</dbReference>